<dbReference type="EMBL" id="JBBPEH010000013">
    <property type="protein sequence ID" value="KAK7530633.1"/>
    <property type="molecule type" value="Genomic_DNA"/>
</dbReference>
<proteinExistence type="predicted"/>
<accession>A0ABR1L5W6</accession>
<organism evidence="2 3">
    <name type="scientific">Phyllosticta citribraziliensis</name>
    <dbReference type="NCBI Taxonomy" id="989973"/>
    <lineage>
        <taxon>Eukaryota</taxon>
        <taxon>Fungi</taxon>
        <taxon>Dikarya</taxon>
        <taxon>Ascomycota</taxon>
        <taxon>Pezizomycotina</taxon>
        <taxon>Dothideomycetes</taxon>
        <taxon>Dothideomycetes incertae sedis</taxon>
        <taxon>Botryosphaeriales</taxon>
        <taxon>Phyllostictaceae</taxon>
        <taxon>Phyllosticta</taxon>
    </lineage>
</organism>
<gene>
    <name evidence="2" type="ORF">J3D65DRAFT_131078</name>
</gene>
<dbReference type="GeneID" id="92026795"/>
<feature type="region of interest" description="Disordered" evidence="1">
    <location>
        <begin position="67"/>
        <end position="165"/>
    </location>
</feature>
<comment type="caution">
    <text evidence="2">The sequence shown here is derived from an EMBL/GenBank/DDBJ whole genome shotgun (WGS) entry which is preliminary data.</text>
</comment>
<sequence length="165" mass="17666">MPLLILSTRVTGQAKAQSTCCLDDQLHLRHLRPEELECASDTSCRCLVAVSVNILRSRYVTCAPLLSSPSKSPSSRIKSLPSRMTLSYPSVRSRSRPTRTAVGVSYLSGGSSQATTGTNGRPASPPGTMRLPLPHEWTGSLQALQYPGSAPSRSAVDSPSCFEHP</sequence>
<evidence type="ECO:0000313" key="2">
    <source>
        <dbReference type="EMBL" id="KAK7530633.1"/>
    </source>
</evidence>
<keyword evidence="3" id="KW-1185">Reference proteome</keyword>
<dbReference type="RefSeq" id="XP_066650706.1">
    <property type="nucleotide sequence ID" value="XM_066793889.1"/>
</dbReference>
<feature type="compositionally biased region" description="Low complexity" evidence="1">
    <location>
        <begin position="67"/>
        <end position="92"/>
    </location>
</feature>
<name>A0ABR1L5W6_9PEZI</name>
<evidence type="ECO:0000313" key="3">
    <source>
        <dbReference type="Proteomes" id="UP001360953"/>
    </source>
</evidence>
<evidence type="ECO:0000256" key="1">
    <source>
        <dbReference type="SAM" id="MobiDB-lite"/>
    </source>
</evidence>
<dbReference type="Proteomes" id="UP001360953">
    <property type="component" value="Unassembled WGS sequence"/>
</dbReference>
<reference evidence="2 3" key="1">
    <citation type="submission" date="2024-04" db="EMBL/GenBank/DDBJ databases">
        <title>Phyllosticta paracitricarpa is synonymous to the EU quarantine fungus P. citricarpa based on phylogenomic analyses.</title>
        <authorList>
            <consortium name="Lawrence Berkeley National Laboratory"/>
            <person name="Van ingen-buijs V.A."/>
            <person name="Van westerhoven A.C."/>
            <person name="Haridas S."/>
            <person name="Skiadas P."/>
            <person name="Martin F."/>
            <person name="Groenewald J.Z."/>
            <person name="Crous P.W."/>
            <person name="Seidl M.F."/>
        </authorList>
    </citation>
    <scope>NUCLEOTIDE SEQUENCE [LARGE SCALE GENOMIC DNA]</scope>
    <source>
        <strain evidence="2 3">CPC 17464</strain>
    </source>
</reference>
<feature type="compositionally biased region" description="Polar residues" evidence="1">
    <location>
        <begin position="108"/>
        <end position="121"/>
    </location>
</feature>
<protein>
    <submittedName>
        <fullName evidence="2">Uncharacterized protein</fullName>
    </submittedName>
</protein>